<dbReference type="PANTHER" id="PTHR36046:SF1">
    <property type="entry name" value="DUF6737 DOMAIN-CONTAINING PROTEIN"/>
    <property type="match status" value="1"/>
</dbReference>
<dbReference type="EMBL" id="JBEAFC010000004">
    <property type="protein sequence ID" value="KAL1559674.1"/>
    <property type="molecule type" value="Genomic_DNA"/>
</dbReference>
<evidence type="ECO:0000259" key="2">
    <source>
        <dbReference type="Pfam" id="PF20522"/>
    </source>
</evidence>
<proteinExistence type="predicted"/>
<comment type="caution">
    <text evidence="3">The sequence shown here is derived from an EMBL/GenBank/DDBJ whole genome shotgun (WGS) entry which is preliminary data.</text>
</comment>
<dbReference type="Pfam" id="PF20522">
    <property type="entry name" value="DUF6737"/>
    <property type="match status" value="1"/>
</dbReference>
<dbReference type="InterPro" id="IPR046625">
    <property type="entry name" value="DUF6737"/>
</dbReference>
<dbReference type="Proteomes" id="UP001567538">
    <property type="component" value="Unassembled WGS sequence"/>
</dbReference>
<keyword evidence="1" id="KW-1133">Transmembrane helix</keyword>
<dbReference type="AlphaFoldDB" id="A0ABD1HWM5"/>
<evidence type="ECO:0000256" key="1">
    <source>
        <dbReference type="SAM" id="Phobius"/>
    </source>
</evidence>
<accession>A0ABD1HWM5</accession>
<keyword evidence="4" id="KW-1185">Reference proteome</keyword>
<evidence type="ECO:0000313" key="4">
    <source>
        <dbReference type="Proteomes" id="UP001567538"/>
    </source>
</evidence>
<dbReference type="PANTHER" id="PTHR36046">
    <property type="entry name" value="PROTEIN, PUTATIVE-RELATED"/>
    <property type="match status" value="1"/>
</dbReference>
<gene>
    <name evidence="3" type="ORF">AAHA92_09989</name>
</gene>
<keyword evidence="1" id="KW-0472">Membrane</keyword>
<protein>
    <recommendedName>
        <fullName evidence="2">DUF6737 domain-containing protein</fullName>
    </recommendedName>
</protein>
<sequence>MISLLQSHSPIILNLSSSIYSPQIPAISSSKLSSLFKNSHKSRSQTTIRRSEFGDGGDPVQEPSFFDENGFVQDMDGYLNYLSLEYESVWDTKPSWCQPWTILLTGTGIITASWLILNSIVATSIAATLICLWWYIFLYSYPKAYSDMITERRNKVTSGQEDTYGMKTGR</sequence>
<organism evidence="3 4">
    <name type="scientific">Salvia divinorum</name>
    <name type="common">Maria pastora</name>
    <name type="synonym">Diviner's sage</name>
    <dbReference type="NCBI Taxonomy" id="28513"/>
    <lineage>
        <taxon>Eukaryota</taxon>
        <taxon>Viridiplantae</taxon>
        <taxon>Streptophyta</taxon>
        <taxon>Embryophyta</taxon>
        <taxon>Tracheophyta</taxon>
        <taxon>Spermatophyta</taxon>
        <taxon>Magnoliopsida</taxon>
        <taxon>eudicotyledons</taxon>
        <taxon>Gunneridae</taxon>
        <taxon>Pentapetalae</taxon>
        <taxon>asterids</taxon>
        <taxon>lamiids</taxon>
        <taxon>Lamiales</taxon>
        <taxon>Lamiaceae</taxon>
        <taxon>Nepetoideae</taxon>
        <taxon>Mentheae</taxon>
        <taxon>Salviinae</taxon>
        <taxon>Salvia</taxon>
        <taxon>Salvia subgen. Calosphace</taxon>
    </lineage>
</organism>
<name>A0ABD1HWM5_SALDI</name>
<evidence type="ECO:0000313" key="3">
    <source>
        <dbReference type="EMBL" id="KAL1559674.1"/>
    </source>
</evidence>
<feature type="transmembrane region" description="Helical" evidence="1">
    <location>
        <begin position="114"/>
        <end position="136"/>
    </location>
</feature>
<feature type="domain" description="DUF6737" evidence="2">
    <location>
        <begin position="88"/>
        <end position="144"/>
    </location>
</feature>
<keyword evidence="1" id="KW-0812">Transmembrane</keyword>
<reference evidence="3 4" key="1">
    <citation type="submission" date="2024-06" db="EMBL/GenBank/DDBJ databases">
        <title>A chromosome level genome sequence of Diviner's sage (Salvia divinorum).</title>
        <authorList>
            <person name="Ford S.A."/>
            <person name="Ro D.-K."/>
            <person name="Ness R.W."/>
            <person name="Phillips M.A."/>
        </authorList>
    </citation>
    <scope>NUCLEOTIDE SEQUENCE [LARGE SCALE GENOMIC DNA]</scope>
    <source>
        <strain evidence="3">SAF-2024a</strain>
        <tissue evidence="3">Leaf</tissue>
    </source>
</reference>